<comment type="caution">
    <text evidence="2">The sequence shown here is derived from an EMBL/GenBank/DDBJ whole genome shotgun (WGS) entry which is preliminary data.</text>
</comment>
<dbReference type="Gramene" id="OE9A036444T2">
    <property type="protein sequence ID" value="OE9A036444C2"/>
    <property type="gene ID" value="OE9A036444"/>
</dbReference>
<reference evidence="2 3" key="1">
    <citation type="submission" date="2019-12" db="EMBL/GenBank/DDBJ databases">
        <authorList>
            <person name="Alioto T."/>
            <person name="Alioto T."/>
            <person name="Gomez Garrido J."/>
        </authorList>
    </citation>
    <scope>NUCLEOTIDE SEQUENCE [LARGE SCALE GENOMIC DNA]</scope>
</reference>
<feature type="domain" description="DUF7811" evidence="1">
    <location>
        <begin position="117"/>
        <end position="186"/>
    </location>
</feature>
<proteinExistence type="predicted"/>
<accession>A0A8S0SR13</accession>
<gene>
    <name evidence="2" type="ORF">OLEA9_A036444</name>
</gene>
<dbReference type="PANTHER" id="PTHR36739:SF1">
    <property type="entry name" value="D-TAGATOSE-1,6-BISPHOSPHATE ALDOLASE SUBUNIT"/>
    <property type="match status" value="1"/>
</dbReference>
<protein>
    <recommendedName>
        <fullName evidence="1">DUF7811 domain-containing protein</fullName>
    </recommendedName>
</protein>
<dbReference type="AlphaFoldDB" id="A0A8S0SR13"/>
<evidence type="ECO:0000313" key="2">
    <source>
        <dbReference type="EMBL" id="CAA2995561.1"/>
    </source>
</evidence>
<keyword evidence="3" id="KW-1185">Reference proteome</keyword>
<dbReference type="PANTHER" id="PTHR36739">
    <property type="entry name" value="D-TAGATOSE-1,6-BISPHOSPHATE ALDOLASE SUBUNIT"/>
    <property type="match status" value="1"/>
</dbReference>
<organism evidence="2 3">
    <name type="scientific">Olea europaea subsp. europaea</name>
    <dbReference type="NCBI Taxonomy" id="158383"/>
    <lineage>
        <taxon>Eukaryota</taxon>
        <taxon>Viridiplantae</taxon>
        <taxon>Streptophyta</taxon>
        <taxon>Embryophyta</taxon>
        <taxon>Tracheophyta</taxon>
        <taxon>Spermatophyta</taxon>
        <taxon>Magnoliopsida</taxon>
        <taxon>eudicotyledons</taxon>
        <taxon>Gunneridae</taxon>
        <taxon>Pentapetalae</taxon>
        <taxon>asterids</taxon>
        <taxon>lamiids</taxon>
        <taxon>Lamiales</taxon>
        <taxon>Oleaceae</taxon>
        <taxon>Oleeae</taxon>
        <taxon>Olea</taxon>
    </lineage>
</organism>
<evidence type="ECO:0000313" key="3">
    <source>
        <dbReference type="Proteomes" id="UP000594638"/>
    </source>
</evidence>
<dbReference type="InterPro" id="IPR056713">
    <property type="entry name" value="DUF7811"/>
</dbReference>
<name>A0A8S0SR13_OLEEU</name>
<dbReference type="Pfam" id="PF25103">
    <property type="entry name" value="DUF7811"/>
    <property type="match status" value="1"/>
</dbReference>
<dbReference type="Proteomes" id="UP000594638">
    <property type="component" value="Unassembled WGS sequence"/>
</dbReference>
<dbReference type="EMBL" id="CACTIH010005504">
    <property type="protein sequence ID" value="CAA2995561.1"/>
    <property type="molecule type" value="Genomic_DNA"/>
</dbReference>
<sequence length="220" mass="24709">MPEASAVCFSTFSSIPLPKEPISCPSTSFPHRKFPAHRPQYRSLRLIANASGSGHFLGDGDFFGFYPWESSDAGDSSIHWVPEERVTLFTADGLIQIGGNLVPRRISSDDKKQGKVKMSQRFQRFQESNYMDPRQGLCLGALFDIAATNGLDMGRRLCIFGFCRSVEMLSDVVEDTVLEHGGEVYSSIYLLEFLWIECVLLWQIGTLVRLAQVFLTKRSI</sequence>
<evidence type="ECO:0000259" key="1">
    <source>
        <dbReference type="Pfam" id="PF25103"/>
    </source>
</evidence>
<dbReference type="OrthoDB" id="2018054at2759"/>